<organism evidence="3 4">
    <name type="scientific">Apiospora rasikravindrae</name>
    <dbReference type="NCBI Taxonomy" id="990691"/>
    <lineage>
        <taxon>Eukaryota</taxon>
        <taxon>Fungi</taxon>
        <taxon>Dikarya</taxon>
        <taxon>Ascomycota</taxon>
        <taxon>Pezizomycotina</taxon>
        <taxon>Sordariomycetes</taxon>
        <taxon>Xylariomycetidae</taxon>
        <taxon>Amphisphaeriales</taxon>
        <taxon>Apiosporaceae</taxon>
        <taxon>Apiospora</taxon>
    </lineage>
</organism>
<sequence length="647" mass="72668">MSYPQAPISTCPPLPNITLPDGFTGQDVFVQTFFEGPPTCKCCKNWVESEPAEAPPEVKQKYVGTAIIKYKCKDHTSTTVGGLRQYKIQWMDILSPLIRKEIKPLLASLGYDFPNDAMTLHAPFQALYFGQARISDRFARLEEGCDDKQHLKLLIDVMKDLFVDLAPRVNDLLGKGKIDAAHLWVLFPKGQIVHSRHLGHVQAFQVRSLKDWNLYCRYVAYDGAAFGWTYTNIRIHEFVGTRSANELEAYPIGFHPRHEELKEELIERGRKSLDYQGISFSDYEGPAEGRIVRVYDEEEEEDYGPETQHIKATGRVVVDAFRGADYVSPMGSLGTLTPGASEETKLPCPQGRRSTPEEQDIYRSRIGVNRLWLMLMSPKTVAYHLKEKVWVSVSVEGLSPTSWEDDAFEQLVLPKSTKDLVLTFVESHKTTQALGSDFVAGKVSDKVKRPLYHLQAGEMGSKPSSLKSSLQKAFRLCEEWDGVLLLDVLLATLEYYSGIIFMTTNILEGLDPAIVSRLDIHLEYSCLDFPTRLQLWRNLLPPPPSTPQPSPSGTDDSSATLPAPAATVPDQHHSLTEDDFLDLASWKVNGRDIKHAVKNAWRWCFIKGKPVTLEALQTGLITTAPGSKREADVEDDGFNGGKRRRIE</sequence>
<dbReference type="PANTHER" id="PTHR46411:SF3">
    <property type="entry name" value="AAA+ ATPASE DOMAIN-CONTAINING PROTEIN"/>
    <property type="match status" value="1"/>
</dbReference>
<dbReference type="Pfam" id="PF22942">
    <property type="entry name" value="DUF7025"/>
    <property type="match status" value="1"/>
</dbReference>
<dbReference type="InterPro" id="IPR054289">
    <property type="entry name" value="DUF7025"/>
</dbReference>
<protein>
    <recommendedName>
        <fullName evidence="2">DUF7025 domain-containing protein</fullName>
    </recommendedName>
</protein>
<dbReference type="PANTHER" id="PTHR46411">
    <property type="entry name" value="FAMILY ATPASE, PUTATIVE-RELATED"/>
    <property type="match status" value="1"/>
</dbReference>
<proteinExistence type="predicted"/>
<reference evidence="3 4" key="1">
    <citation type="submission" date="2023-01" db="EMBL/GenBank/DDBJ databases">
        <title>Analysis of 21 Apiospora genomes using comparative genomics revels a genus with tremendous synthesis potential of carbohydrate active enzymes and secondary metabolites.</title>
        <authorList>
            <person name="Sorensen T."/>
        </authorList>
    </citation>
    <scope>NUCLEOTIDE SEQUENCE [LARGE SCALE GENOMIC DNA]</scope>
    <source>
        <strain evidence="3 4">CBS 33761</strain>
    </source>
</reference>
<feature type="region of interest" description="Disordered" evidence="1">
    <location>
        <begin position="332"/>
        <end position="357"/>
    </location>
</feature>
<comment type="caution">
    <text evidence="3">The sequence shown here is derived from an EMBL/GenBank/DDBJ whole genome shotgun (WGS) entry which is preliminary data.</text>
</comment>
<feature type="region of interest" description="Disordered" evidence="1">
    <location>
        <begin position="626"/>
        <end position="647"/>
    </location>
</feature>
<dbReference type="SUPFAM" id="SSF52540">
    <property type="entry name" value="P-loop containing nucleoside triphosphate hydrolases"/>
    <property type="match status" value="1"/>
</dbReference>
<dbReference type="EMBL" id="JAQQWK010000006">
    <property type="protein sequence ID" value="KAK8038642.1"/>
    <property type="molecule type" value="Genomic_DNA"/>
</dbReference>
<evidence type="ECO:0000313" key="4">
    <source>
        <dbReference type="Proteomes" id="UP001444661"/>
    </source>
</evidence>
<gene>
    <name evidence="3" type="ORF">PG993_007053</name>
</gene>
<dbReference type="InterPro" id="IPR027417">
    <property type="entry name" value="P-loop_NTPase"/>
</dbReference>
<name>A0ABR1SWF7_9PEZI</name>
<feature type="compositionally biased region" description="Pro residues" evidence="1">
    <location>
        <begin position="540"/>
        <end position="550"/>
    </location>
</feature>
<dbReference type="Proteomes" id="UP001444661">
    <property type="component" value="Unassembled WGS sequence"/>
</dbReference>
<feature type="region of interest" description="Disordered" evidence="1">
    <location>
        <begin position="538"/>
        <end position="572"/>
    </location>
</feature>
<evidence type="ECO:0000313" key="3">
    <source>
        <dbReference type="EMBL" id="KAK8038642.1"/>
    </source>
</evidence>
<feature type="domain" description="DUF7025" evidence="2">
    <location>
        <begin position="170"/>
        <end position="256"/>
    </location>
</feature>
<keyword evidence="4" id="KW-1185">Reference proteome</keyword>
<evidence type="ECO:0000256" key="1">
    <source>
        <dbReference type="SAM" id="MobiDB-lite"/>
    </source>
</evidence>
<accession>A0ABR1SWF7</accession>
<evidence type="ECO:0000259" key="2">
    <source>
        <dbReference type="Pfam" id="PF22942"/>
    </source>
</evidence>